<proteinExistence type="predicted"/>
<evidence type="ECO:0000313" key="1">
    <source>
        <dbReference type="EMBL" id="MPM91628.1"/>
    </source>
</evidence>
<dbReference type="AlphaFoldDB" id="A0A645DR69"/>
<organism evidence="1">
    <name type="scientific">bioreactor metagenome</name>
    <dbReference type="NCBI Taxonomy" id="1076179"/>
    <lineage>
        <taxon>unclassified sequences</taxon>
        <taxon>metagenomes</taxon>
        <taxon>ecological metagenomes</taxon>
    </lineage>
</organism>
<gene>
    <name evidence="1" type="ORF">SDC9_138759</name>
</gene>
<dbReference type="EMBL" id="VSSQ01038661">
    <property type="protein sequence ID" value="MPM91628.1"/>
    <property type="molecule type" value="Genomic_DNA"/>
</dbReference>
<name>A0A645DR69_9ZZZZ</name>
<sequence>MITSKFYPKDSEDLRLSGKKNIQKNMWFCSAGDKEAIAAQKVKSEGLQDEHNEAHQEKALIF</sequence>
<comment type="caution">
    <text evidence="1">The sequence shown here is derived from an EMBL/GenBank/DDBJ whole genome shotgun (WGS) entry which is preliminary data.</text>
</comment>
<reference evidence="1" key="1">
    <citation type="submission" date="2019-08" db="EMBL/GenBank/DDBJ databases">
        <authorList>
            <person name="Kucharzyk K."/>
            <person name="Murdoch R.W."/>
            <person name="Higgins S."/>
            <person name="Loffler F."/>
        </authorList>
    </citation>
    <scope>NUCLEOTIDE SEQUENCE</scope>
</reference>
<protein>
    <submittedName>
        <fullName evidence="1">Uncharacterized protein</fullName>
    </submittedName>
</protein>
<accession>A0A645DR69</accession>